<dbReference type="AlphaFoldDB" id="A0A7J7FCD1"/>
<proteinExistence type="predicted"/>
<evidence type="ECO:0000313" key="2">
    <source>
        <dbReference type="EMBL" id="KAF5925621.1"/>
    </source>
</evidence>
<keyword evidence="3" id="KW-1185">Reference proteome</keyword>
<comment type="caution">
    <text evidence="2">The sequence shown here is derived from an EMBL/GenBank/DDBJ whole genome shotgun (WGS) entry which is preliminary data.</text>
</comment>
<feature type="region of interest" description="Disordered" evidence="1">
    <location>
        <begin position="38"/>
        <end position="65"/>
    </location>
</feature>
<evidence type="ECO:0000313" key="3">
    <source>
        <dbReference type="Proteomes" id="UP000551758"/>
    </source>
</evidence>
<feature type="region of interest" description="Disordered" evidence="1">
    <location>
        <begin position="1"/>
        <end position="24"/>
    </location>
</feature>
<organism evidence="2 3">
    <name type="scientific">Diceros bicornis minor</name>
    <name type="common">South-central black rhinoceros</name>
    <dbReference type="NCBI Taxonomy" id="77932"/>
    <lineage>
        <taxon>Eukaryota</taxon>
        <taxon>Metazoa</taxon>
        <taxon>Chordata</taxon>
        <taxon>Craniata</taxon>
        <taxon>Vertebrata</taxon>
        <taxon>Euteleostomi</taxon>
        <taxon>Mammalia</taxon>
        <taxon>Eutheria</taxon>
        <taxon>Laurasiatheria</taxon>
        <taxon>Perissodactyla</taxon>
        <taxon>Rhinocerotidae</taxon>
        <taxon>Diceros</taxon>
    </lineage>
</organism>
<feature type="compositionally biased region" description="Basic and acidic residues" evidence="1">
    <location>
        <begin position="128"/>
        <end position="137"/>
    </location>
</feature>
<dbReference type="EMBL" id="JACDTQ010000812">
    <property type="protein sequence ID" value="KAF5925621.1"/>
    <property type="molecule type" value="Genomic_DNA"/>
</dbReference>
<name>A0A7J7FCD1_DICBM</name>
<accession>A0A7J7FCD1</accession>
<reference evidence="2 3" key="1">
    <citation type="journal article" date="2020" name="Mol. Biol. Evol.">
        <title>Interspecific Gene Flow and the Evolution of Specialization in Black and White Rhinoceros.</title>
        <authorList>
            <person name="Moodley Y."/>
            <person name="Westbury M.V."/>
            <person name="Russo I.M."/>
            <person name="Gopalakrishnan S."/>
            <person name="Rakotoarivelo A."/>
            <person name="Olsen R.A."/>
            <person name="Prost S."/>
            <person name="Tunstall T."/>
            <person name="Ryder O.A."/>
            <person name="Dalen L."/>
            <person name="Bruford M.W."/>
        </authorList>
    </citation>
    <scope>NUCLEOTIDE SEQUENCE [LARGE SCALE GENOMIC DNA]</scope>
    <source>
        <strain evidence="2">SBR-YM</strain>
        <tissue evidence="2">Skin</tissue>
    </source>
</reference>
<gene>
    <name evidence="2" type="ORF">HPG69_002070</name>
</gene>
<protein>
    <submittedName>
        <fullName evidence="2">Uncharacterized protein</fullName>
    </submittedName>
</protein>
<dbReference type="Proteomes" id="UP000551758">
    <property type="component" value="Unassembled WGS sequence"/>
</dbReference>
<sequence>MRRVLPGPAGSGRGVPAAQDPGTRRVVVPGLRPRVHRESQNTLRKDDIHCSSHKPSEDLGPADTGELKCTHLNSFPQDLPSHPGRYKVGLSWERVDDVNIRTPWRLGGGGRAAAGGREVRSSLLGGGKSEKERRPLV</sequence>
<feature type="compositionally biased region" description="Basic and acidic residues" evidence="1">
    <location>
        <begin position="38"/>
        <end position="57"/>
    </location>
</feature>
<evidence type="ECO:0000256" key="1">
    <source>
        <dbReference type="SAM" id="MobiDB-lite"/>
    </source>
</evidence>
<feature type="region of interest" description="Disordered" evidence="1">
    <location>
        <begin position="105"/>
        <end position="137"/>
    </location>
</feature>